<dbReference type="Proteomes" id="UP000269591">
    <property type="component" value="Unassembled WGS sequence"/>
</dbReference>
<dbReference type="EMBL" id="QIBX01000025">
    <property type="protein sequence ID" value="RNL37580.1"/>
    <property type="molecule type" value="Genomic_DNA"/>
</dbReference>
<organism evidence="2 3">
    <name type="scientific">Slackia equolifaciens</name>
    <dbReference type="NCBI Taxonomy" id="498718"/>
    <lineage>
        <taxon>Bacteria</taxon>
        <taxon>Bacillati</taxon>
        <taxon>Actinomycetota</taxon>
        <taxon>Coriobacteriia</taxon>
        <taxon>Eggerthellales</taxon>
        <taxon>Eggerthellaceae</taxon>
        <taxon>Slackia</taxon>
    </lineage>
</organism>
<protein>
    <recommendedName>
        <fullName evidence="1">Pyridoxamine 5'-phosphate oxidase N-terminal domain-containing protein</fullName>
    </recommendedName>
</protein>
<dbReference type="Pfam" id="PF01243">
    <property type="entry name" value="PNPOx_N"/>
    <property type="match status" value="1"/>
</dbReference>
<sequence>MLERFAATGKYTTLAGDALKASMAKVEGTSVVATVNEDGTPNAAIFVPMMADDTHLVMTLAANRTRENIERTGQCVVVYDAANPQAESKAGRHKGVRMRCELVAAESDEYKQVAEAWPRMTPYTLVLRVVGFMAIG</sequence>
<evidence type="ECO:0000313" key="3">
    <source>
        <dbReference type="Proteomes" id="UP000269591"/>
    </source>
</evidence>
<comment type="caution">
    <text evidence="2">The sequence shown here is derived from an EMBL/GenBank/DDBJ whole genome shotgun (WGS) entry which is preliminary data.</text>
</comment>
<dbReference type="SUPFAM" id="SSF50475">
    <property type="entry name" value="FMN-binding split barrel"/>
    <property type="match status" value="1"/>
</dbReference>
<reference evidence="3" key="1">
    <citation type="submission" date="2018-05" db="EMBL/GenBank/DDBJ databases">
        <title>Genome Sequencing of selected type strains of the family Eggerthellaceae.</title>
        <authorList>
            <person name="Danylec N."/>
            <person name="Stoll D.A."/>
            <person name="Doetsch A."/>
            <person name="Huch M."/>
        </authorList>
    </citation>
    <scope>NUCLEOTIDE SEQUENCE [LARGE SCALE GENOMIC DNA]</scope>
    <source>
        <strain evidence="3">DSM 24851</strain>
    </source>
</reference>
<dbReference type="InterPro" id="IPR012349">
    <property type="entry name" value="Split_barrel_FMN-bd"/>
</dbReference>
<name>A0A3N0ASK4_9ACTN</name>
<dbReference type="AlphaFoldDB" id="A0A3N0ASK4"/>
<dbReference type="OrthoDB" id="162914at2"/>
<accession>A0A3N0ASK4</accession>
<dbReference type="InterPro" id="IPR011576">
    <property type="entry name" value="Pyridox_Oxase_N"/>
</dbReference>
<dbReference type="Gene3D" id="2.30.110.10">
    <property type="entry name" value="Electron Transport, Fmn-binding Protein, Chain A"/>
    <property type="match status" value="1"/>
</dbReference>
<evidence type="ECO:0000313" key="2">
    <source>
        <dbReference type="EMBL" id="RNL37580.1"/>
    </source>
</evidence>
<dbReference type="RefSeq" id="WP_123209702.1">
    <property type="nucleotide sequence ID" value="NZ_JBHTHO010000033.1"/>
</dbReference>
<proteinExistence type="predicted"/>
<gene>
    <name evidence="2" type="ORF">DMP06_10625</name>
</gene>
<feature type="domain" description="Pyridoxamine 5'-phosphate oxidase N-terminal" evidence="1">
    <location>
        <begin position="28"/>
        <end position="114"/>
    </location>
</feature>
<evidence type="ECO:0000259" key="1">
    <source>
        <dbReference type="Pfam" id="PF01243"/>
    </source>
</evidence>
<keyword evidence="3" id="KW-1185">Reference proteome</keyword>